<evidence type="ECO:0000259" key="7">
    <source>
        <dbReference type="PROSITE" id="PS50988"/>
    </source>
</evidence>
<protein>
    <submittedName>
        <fullName evidence="8">TROVE domain protein</fullName>
    </submittedName>
</protein>
<dbReference type="HOGENOM" id="CLU_039934_0_0_5"/>
<dbReference type="GO" id="GO:0046872">
    <property type="term" value="F:metal ion binding"/>
    <property type="evidence" value="ECO:0007669"/>
    <property type="project" value="UniProtKB-KW"/>
</dbReference>
<gene>
    <name evidence="8" type="ordered locus">SPO0157</name>
</gene>
<evidence type="ECO:0000256" key="2">
    <source>
        <dbReference type="ARBA" id="ARBA00007814"/>
    </source>
</evidence>
<dbReference type="Proteomes" id="UP000001023">
    <property type="component" value="Chromosome"/>
</dbReference>
<dbReference type="AlphaFoldDB" id="Q5LWW2"/>
<dbReference type="eggNOG" id="COG2425">
    <property type="taxonomic scope" value="Bacteria"/>
</dbReference>
<sequence>MPNSAISVIYAQKQHTRLISCFSRRFPNPMSQSPRTKEDEREMANKSVFASIKGRLLPKATTRNAEGAPAYAYSDAHALAQVAVTGTFGGMFYTDPRDELEYVVDLAEAVEPCFLAQAAIYARQSGYMKDMPAVLLAVLARRDPALFRRVFGRVVDNGKMLRTFVQVMRSGQTGRKSLGSAPKAMVQNWLNTASDRALLAANIGNDPSLADVIRMVHPKPETKEREALFAWIVGRPCNLALLPQALQDWLAFKAGAKGPVPDVPFQMLTQLDLTPQHWARIARKGSWQMVRQNLNTFQRHGVFNVAKNVAHVAALLRDPEAIGKARAFPYQLMVAAQNLSADMPREIVEALHDAMEIAVRNVPKIDGQVVVCPDVSGSMTCAVTGYRPGATSVVRHVDVAALVAAAFSRVNRGCQVLPFDFEVRDVRLEPRDTILTNAERLAALGGGGTTCSAPLKWLNDRGRSPDLVVFVSDNQSWVDARAGGQGTAMLAEWEKVKRRNPKARLVCIDIAPYGTSQVQTREDVLNIGGFSDAVFDQIAGFAAGRTGPDHWVGEIEKIEL</sequence>
<comment type="similarity">
    <text evidence="2">Belongs to the Ro 60 kDa family.</text>
</comment>
<evidence type="ECO:0000256" key="3">
    <source>
        <dbReference type="ARBA" id="ARBA00022490"/>
    </source>
</evidence>
<dbReference type="PaxDb" id="246200-SPO0157"/>
<dbReference type="STRING" id="246200.SPO0157"/>
<evidence type="ECO:0000256" key="5">
    <source>
        <dbReference type="ARBA" id="ARBA00022884"/>
    </source>
</evidence>
<dbReference type="PANTHER" id="PTHR14202:SF0">
    <property type="entry name" value="RNA-BINDING PROTEIN RO60"/>
    <property type="match status" value="1"/>
</dbReference>
<dbReference type="EMBL" id="CP000031">
    <property type="protein sequence ID" value="AAV93485.1"/>
    <property type="molecule type" value="Genomic_DNA"/>
</dbReference>
<dbReference type="SUPFAM" id="SSF53300">
    <property type="entry name" value="vWA-like"/>
    <property type="match status" value="1"/>
</dbReference>
<dbReference type="SUPFAM" id="SSF140864">
    <property type="entry name" value="TROVE domain-like"/>
    <property type="match status" value="1"/>
</dbReference>
<dbReference type="InterPro" id="IPR036465">
    <property type="entry name" value="vWFA_dom_sf"/>
</dbReference>
<reference evidence="8 9" key="2">
    <citation type="journal article" date="2014" name="Stand. Genomic Sci.">
        <title>An updated genome annotation for the model marine bacterium Ruegeria pomeroyi DSS-3.</title>
        <authorList>
            <person name="Rivers A.R."/>
            <person name="Smith C.B."/>
            <person name="Moran M.A."/>
        </authorList>
    </citation>
    <scope>GENOME REANNOTATION</scope>
    <source>
        <strain evidence="9">ATCC 700808 / DSM 15171 / DSS-3</strain>
    </source>
</reference>
<keyword evidence="6" id="KW-0687">Ribonucleoprotein</keyword>
<dbReference type="PANTHER" id="PTHR14202">
    <property type="entry name" value="60 KDA RIBONUCLEOPROTEIN SSA/RO"/>
    <property type="match status" value="1"/>
</dbReference>
<keyword evidence="3" id="KW-0963">Cytoplasm</keyword>
<evidence type="ECO:0000256" key="6">
    <source>
        <dbReference type="ARBA" id="ARBA00023274"/>
    </source>
</evidence>
<keyword evidence="5" id="KW-0694">RNA-binding</keyword>
<comment type="subcellular location">
    <subcellularLocation>
        <location evidence="1">Cytoplasm</location>
    </subcellularLocation>
</comment>
<dbReference type="Pfam" id="PF25045">
    <property type="entry name" value="vWA_Ro60"/>
    <property type="match status" value="1"/>
</dbReference>
<dbReference type="PROSITE" id="PS50988">
    <property type="entry name" value="TROVE"/>
    <property type="match status" value="1"/>
</dbReference>
<feature type="domain" description="TROVE" evidence="7">
    <location>
        <begin position="62"/>
        <end position="367"/>
    </location>
</feature>
<evidence type="ECO:0000256" key="1">
    <source>
        <dbReference type="ARBA" id="ARBA00004496"/>
    </source>
</evidence>
<keyword evidence="9" id="KW-1185">Reference proteome</keyword>
<evidence type="ECO:0000256" key="4">
    <source>
        <dbReference type="ARBA" id="ARBA00022723"/>
    </source>
</evidence>
<dbReference type="KEGG" id="sil:SPO0157"/>
<reference evidence="8 9" key="1">
    <citation type="journal article" date="2004" name="Nature">
        <title>Genome sequence of Silicibacter pomeroyi reveals adaptations to the marine environment.</title>
        <authorList>
            <person name="Moran M.A."/>
            <person name="Buchan A."/>
            <person name="Gonzalez J.M."/>
            <person name="Heidelberg J.F."/>
            <person name="Whitman W.B."/>
            <person name="Kiene R.P."/>
            <person name="Henriksen J.R."/>
            <person name="King G.M."/>
            <person name="Belas R."/>
            <person name="Fuqua C."/>
            <person name="Brinkac L."/>
            <person name="Lewis M."/>
            <person name="Johri S."/>
            <person name="Weaver B."/>
            <person name="Pai G."/>
            <person name="Eisen J.A."/>
            <person name="Rahe E."/>
            <person name="Sheldon W.M."/>
            <person name="Ye W."/>
            <person name="Miller T.R."/>
            <person name="Carlton J."/>
            <person name="Rasko D.A."/>
            <person name="Paulsen I.T."/>
            <person name="Ren Q."/>
            <person name="Daugherty S.C."/>
            <person name="Deboy R.T."/>
            <person name="Dodson R.J."/>
            <person name="Durkin A.S."/>
            <person name="Madupu R."/>
            <person name="Nelson W.C."/>
            <person name="Sullivan S.A."/>
            <person name="Rosovitz M.J."/>
            <person name="Haft D.H."/>
            <person name="Selengut J."/>
            <person name="Ward N."/>
        </authorList>
    </citation>
    <scope>NUCLEOTIDE SEQUENCE [LARGE SCALE GENOMIC DNA]</scope>
    <source>
        <strain evidence="9">ATCC 700808 / DSM 15171 / DSS-3</strain>
    </source>
</reference>
<dbReference type="GO" id="GO:1990904">
    <property type="term" value="C:ribonucleoprotein complex"/>
    <property type="evidence" value="ECO:0007669"/>
    <property type="project" value="UniProtKB-KW"/>
</dbReference>
<dbReference type="GO" id="GO:0003723">
    <property type="term" value="F:RNA binding"/>
    <property type="evidence" value="ECO:0007669"/>
    <property type="project" value="UniProtKB-KW"/>
</dbReference>
<accession>Q5LWW2</accession>
<evidence type="ECO:0000313" key="9">
    <source>
        <dbReference type="Proteomes" id="UP000001023"/>
    </source>
</evidence>
<proteinExistence type="inferred from homology"/>
<dbReference type="Gene3D" id="3.40.50.410">
    <property type="entry name" value="von Willebrand factor, type A domain"/>
    <property type="match status" value="1"/>
</dbReference>
<dbReference type="InterPro" id="IPR040322">
    <property type="entry name" value="TROVE2"/>
</dbReference>
<evidence type="ECO:0000313" key="8">
    <source>
        <dbReference type="EMBL" id="AAV93485.1"/>
    </source>
</evidence>
<dbReference type="InterPro" id="IPR056800">
    <property type="entry name" value="vWA_Ro60"/>
</dbReference>
<name>Q5LWW2_RUEPO</name>
<dbReference type="GO" id="GO:0005737">
    <property type="term" value="C:cytoplasm"/>
    <property type="evidence" value="ECO:0007669"/>
    <property type="project" value="UniProtKB-SubCell"/>
</dbReference>
<keyword evidence="4" id="KW-0479">Metal-binding</keyword>
<dbReference type="InterPro" id="IPR037214">
    <property type="entry name" value="TROVE_dom_sf"/>
</dbReference>
<organism evidence="8 9">
    <name type="scientific">Ruegeria pomeroyi (strain ATCC 700808 / DSM 15171 / DSS-3)</name>
    <name type="common">Silicibacter pomeroyi</name>
    <dbReference type="NCBI Taxonomy" id="246200"/>
    <lineage>
        <taxon>Bacteria</taxon>
        <taxon>Pseudomonadati</taxon>
        <taxon>Pseudomonadota</taxon>
        <taxon>Alphaproteobacteria</taxon>
        <taxon>Rhodobacterales</taxon>
        <taxon>Roseobacteraceae</taxon>
        <taxon>Ruegeria</taxon>
    </lineage>
</organism>
<dbReference type="InterPro" id="IPR008858">
    <property type="entry name" value="TROVE_dom"/>
</dbReference>